<dbReference type="Proteomes" id="UP000612893">
    <property type="component" value="Unassembled WGS sequence"/>
</dbReference>
<name>A0A934JWE5_9BACT</name>
<dbReference type="InterPro" id="IPR018723">
    <property type="entry name" value="DUF2254_membrane"/>
</dbReference>
<reference evidence="2" key="1">
    <citation type="submission" date="2020-10" db="EMBL/GenBank/DDBJ databases">
        <title>Ca. Dormibacterota MAGs.</title>
        <authorList>
            <person name="Montgomery K."/>
        </authorList>
    </citation>
    <scope>NUCLEOTIDE SEQUENCE [LARGE SCALE GENOMIC DNA]</scope>
    <source>
        <strain evidence="2">SC8812_S17_10</strain>
    </source>
</reference>
<keyword evidence="3" id="KW-1185">Reference proteome</keyword>
<evidence type="ECO:0000313" key="3">
    <source>
        <dbReference type="Proteomes" id="UP000612893"/>
    </source>
</evidence>
<comment type="caution">
    <text evidence="2">The sequence shown here is derived from an EMBL/GenBank/DDBJ whole genome shotgun (WGS) entry which is preliminary data.</text>
</comment>
<keyword evidence="1" id="KW-1133">Transmembrane helix</keyword>
<evidence type="ECO:0000313" key="2">
    <source>
        <dbReference type="EMBL" id="MBJ7597041.1"/>
    </source>
</evidence>
<dbReference type="AlphaFoldDB" id="A0A934JWE5"/>
<keyword evidence="1" id="KW-0472">Membrane</keyword>
<protein>
    <submittedName>
        <fullName evidence="2">DUF2254 domain-containing protein</fullName>
    </submittedName>
</protein>
<sequence>MAEPPTRISPSGWTNTDVLGLFVRSFGTQFTLGVFVATFLYSLLALIAISQQGGHASVRPTSR</sequence>
<feature type="transmembrane region" description="Helical" evidence="1">
    <location>
        <begin position="30"/>
        <end position="49"/>
    </location>
</feature>
<dbReference type="Pfam" id="PF10011">
    <property type="entry name" value="DUF2254"/>
    <property type="match status" value="1"/>
</dbReference>
<organism evidence="2 3">
    <name type="scientific">Candidatus Nephthysia bennettiae</name>
    <dbReference type="NCBI Taxonomy" id="3127016"/>
    <lineage>
        <taxon>Bacteria</taxon>
        <taxon>Bacillati</taxon>
        <taxon>Candidatus Dormiibacterota</taxon>
        <taxon>Candidatus Dormibacteria</taxon>
        <taxon>Candidatus Dormibacterales</taxon>
        <taxon>Candidatus Dormibacteraceae</taxon>
        <taxon>Candidatus Nephthysia</taxon>
    </lineage>
</organism>
<dbReference type="RefSeq" id="WP_338198963.1">
    <property type="nucleotide sequence ID" value="NZ_JAEKNR010000032.1"/>
</dbReference>
<evidence type="ECO:0000256" key="1">
    <source>
        <dbReference type="SAM" id="Phobius"/>
    </source>
</evidence>
<dbReference type="EMBL" id="JAEKNR010000032">
    <property type="protein sequence ID" value="MBJ7597041.1"/>
    <property type="molecule type" value="Genomic_DNA"/>
</dbReference>
<gene>
    <name evidence="2" type="ORF">JF922_03005</name>
</gene>
<accession>A0A934JWE5</accession>
<proteinExistence type="predicted"/>
<keyword evidence="1" id="KW-0812">Transmembrane</keyword>